<accession>A8PWQ6</accession>
<dbReference type="GO" id="GO:0008270">
    <property type="term" value="F:zinc ion binding"/>
    <property type="evidence" value="ECO:0007669"/>
    <property type="project" value="InterPro"/>
</dbReference>
<dbReference type="GeneID" id="5856220"/>
<dbReference type="Pfam" id="PF00172">
    <property type="entry name" value="Zn_clus"/>
    <property type="match status" value="1"/>
</dbReference>
<feature type="domain" description="Zn(2)-C6 fungal-type" evidence="4">
    <location>
        <begin position="69"/>
        <end position="102"/>
    </location>
</feature>
<dbReference type="OrthoDB" id="3362851at2759"/>
<feature type="region of interest" description="Disordered" evidence="3">
    <location>
        <begin position="169"/>
        <end position="189"/>
    </location>
</feature>
<keyword evidence="6" id="KW-1185">Reference proteome</keyword>
<dbReference type="PROSITE" id="PS50048">
    <property type="entry name" value="ZN2_CY6_FUNGAL_2"/>
    <property type="match status" value="1"/>
</dbReference>
<evidence type="ECO:0000313" key="5">
    <source>
        <dbReference type="EMBL" id="EDP44701.1"/>
    </source>
</evidence>
<name>A8PWQ6_MALGO</name>
<dbReference type="SUPFAM" id="SSF57701">
    <property type="entry name" value="Zn2/Cys6 DNA-binding domain"/>
    <property type="match status" value="1"/>
</dbReference>
<dbReference type="Gene3D" id="4.10.240.10">
    <property type="entry name" value="Zn(2)-C6 fungal-type DNA-binding domain"/>
    <property type="match status" value="1"/>
</dbReference>
<dbReference type="SMART" id="SM00066">
    <property type="entry name" value="GAL4"/>
    <property type="match status" value="1"/>
</dbReference>
<comment type="subcellular location">
    <subcellularLocation>
        <location evidence="1">Nucleus</location>
    </subcellularLocation>
</comment>
<reference evidence="5 6" key="1">
    <citation type="journal article" date="2007" name="Proc. Natl. Acad. Sci. U.S.A.">
        <title>Dandruff-associated Malassezia genomes reveal convergent and divergent virulence traits shared with plant and human fungal pathogens.</title>
        <authorList>
            <person name="Xu J."/>
            <person name="Saunders C.W."/>
            <person name="Hu P."/>
            <person name="Grant R.A."/>
            <person name="Boekhout T."/>
            <person name="Kuramae E.E."/>
            <person name="Kronstad J.W."/>
            <person name="Deangelis Y.M."/>
            <person name="Reeder N.L."/>
            <person name="Johnstone K.R."/>
            <person name="Leland M."/>
            <person name="Fieno A.M."/>
            <person name="Begley W.M."/>
            <person name="Sun Y."/>
            <person name="Lacey M.P."/>
            <person name="Chaudhary T."/>
            <person name="Keough T."/>
            <person name="Chu L."/>
            <person name="Sears R."/>
            <person name="Yuan B."/>
            <person name="Dawson T.L.Jr."/>
        </authorList>
    </citation>
    <scope>NUCLEOTIDE SEQUENCE [LARGE SCALE GENOMIC DNA]</scope>
    <source>
        <strain evidence="6">ATCC MYA-4612 / CBS 7966</strain>
    </source>
</reference>
<dbReference type="RefSeq" id="XP_001731915.1">
    <property type="nucleotide sequence ID" value="XM_001731863.1"/>
</dbReference>
<dbReference type="InterPro" id="IPR036864">
    <property type="entry name" value="Zn2-C6_fun-type_DNA-bd_sf"/>
</dbReference>
<evidence type="ECO:0000259" key="4">
    <source>
        <dbReference type="PROSITE" id="PS50048"/>
    </source>
</evidence>
<dbReference type="GO" id="GO:0005634">
    <property type="term" value="C:nucleus"/>
    <property type="evidence" value="ECO:0007669"/>
    <property type="project" value="UniProtKB-SubCell"/>
</dbReference>
<dbReference type="InParanoid" id="A8PWQ6"/>
<feature type="compositionally biased region" description="Polar residues" evidence="3">
    <location>
        <begin position="1"/>
        <end position="11"/>
    </location>
</feature>
<dbReference type="InterPro" id="IPR001138">
    <property type="entry name" value="Zn2Cys6_DnaBD"/>
</dbReference>
<dbReference type="CDD" id="cd00067">
    <property type="entry name" value="GAL4"/>
    <property type="match status" value="1"/>
</dbReference>
<feature type="compositionally biased region" description="Polar residues" evidence="3">
    <location>
        <begin position="18"/>
        <end position="27"/>
    </location>
</feature>
<dbReference type="GO" id="GO:0000981">
    <property type="term" value="F:DNA-binding transcription factor activity, RNA polymerase II-specific"/>
    <property type="evidence" value="ECO:0007669"/>
    <property type="project" value="InterPro"/>
</dbReference>
<dbReference type="STRING" id="425265.A8PWQ6"/>
<dbReference type="VEuPathDB" id="FungiDB:MGL_1183"/>
<dbReference type="EMBL" id="AAYY01000003">
    <property type="protein sequence ID" value="EDP44701.1"/>
    <property type="molecule type" value="Genomic_DNA"/>
</dbReference>
<dbReference type="PANTHER" id="PTHR31001">
    <property type="entry name" value="UNCHARACTERIZED TRANSCRIPTIONAL REGULATORY PROTEIN"/>
    <property type="match status" value="1"/>
</dbReference>
<evidence type="ECO:0000256" key="3">
    <source>
        <dbReference type="SAM" id="MobiDB-lite"/>
    </source>
</evidence>
<dbReference type="PANTHER" id="PTHR31001:SF76">
    <property type="entry name" value="ZN(2)-C6 FUNGAL-TYPE DOMAIN-CONTAINING PROTEIN"/>
    <property type="match status" value="1"/>
</dbReference>
<dbReference type="CDD" id="cd12148">
    <property type="entry name" value="fungal_TF_MHR"/>
    <property type="match status" value="1"/>
</dbReference>
<evidence type="ECO:0000256" key="2">
    <source>
        <dbReference type="ARBA" id="ARBA00023242"/>
    </source>
</evidence>
<organism evidence="5 6">
    <name type="scientific">Malassezia globosa (strain ATCC MYA-4612 / CBS 7966)</name>
    <name type="common">Dandruff-associated fungus</name>
    <dbReference type="NCBI Taxonomy" id="425265"/>
    <lineage>
        <taxon>Eukaryota</taxon>
        <taxon>Fungi</taxon>
        <taxon>Dikarya</taxon>
        <taxon>Basidiomycota</taxon>
        <taxon>Ustilaginomycotina</taxon>
        <taxon>Malasseziomycetes</taxon>
        <taxon>Malasseziales</taxon>
        <taxon>Malasseziaceae</taxon>
        <taxon>Malassezia</taxon>
    </lineage>
</organism>
<dbReference type="InterPro" id="IPR050613">
    <property type="entry name" value="Sec_Metabolite_Reg"/>
</dbReference>
<dbReference type="OMA" id="MLRFQRH"/>
<dbReference type="KEGG" id="mgl:MGL_1183"/>
<protein>
    <recommendedName>
        <fullName evidence="4">Zn(2)-C6 fungal-type domain-containing protein</fullName>
    </recommendedName>
</protein>
<keyword evidence="2" id="KW-0539">Nucleus</keyword>
<feature type="region of interest" description="Disordered" evidence="3">
    <location>
        <begin position="1"/>
        <end position="64"/>
    </location>
</feature>
<comment type="caution">
    <text evidence="5">The sequence shown here is derived from an EMBL/GenBank/DDBJ whole genome shotgun (WGS) entry which is preliminary data.</text>
</comment>
<dbReference type="AlphaFoldDB" id="A8PWQ6"/>
<evidence type="ECO:0000256" key="1">
    <source>
        <dbReference type="ARBA" id="ARBA00004123"/>
    </source>
</evidence>
<gene>
    <name evidence="5" type="ORF">MGL_1183</name>
</gene>
<evidence type="ECO:0000313" key="6">
    <source>
        <dbReference type="Proteomes" id="UP000008837"/>
    </source>
</evidence>
<dbReference type="Proteomes" id="UP000008837">
    <property type="component" value="Unassembled WGS sequence"/>
</dbReference>
<sequence length="902" mass="99305">MDRSGTESLSSHALPVPTEQTFGMNDHSSQHYHAVEALSSNVLPSTRDRIAPPEPQAKPPSTKRRKINTCFPCKQRKVKCDRQQPYCGQCQKHRIPAERCVWSSDMTLPPDMQSAAAASAALTYTKPDASHAPMGLGAGDWAASSQGTDLALDNDTRAVIERISHLEQRLTTNTASQPTSHDLPTSSAGQTQIDPILLAGTGLSLGDVNADRSTATSLPQDAAVAAELAFWRSKMEQQHQRPPHSSDAAQMTQMQAEQNIAADALAMFARHSQQNSLPGSEQAIARPSAVSSGADTLPRHNLVHAFLDNTTFSVNSATSRVRAALDLLPDTQQTDYLLKILQTVDLHVSYGISWRLVRTQLANLRTLLASWNRMHASVPPEQLDLSFLALLLTLLGTAAQYTEARFFIEQGFCTTPEQIEPFVDSWIDCAQSLLATDDFVSKTNWNHLATLLLFVDHHAVRGRLQVSLVAMATLIRLCEQQGYHVLGSATDDERLWCQSPASRQVRVSPVSSSARPGVWLRPSAASVSLPDRSHLVREAARRLWIRIACKDMLLGTVIHRTTQVDPTFATTAPPLNVDEDDLPDGETHVLSSIQEAGRATMNNLTPYIYQIADLGRQWGLLLYSRQLTYAHVLEFDAKFRGLLSSLPVYLRPDPTLEQLPEVRQEQARHPYLAMHRLIVFEAVNQRLLVLHRDFLCRGHQDEKHAYSTRVAVDAARTILSCRQQIDNVHPAVQKHAAFRHHLFQAAIVLMLHLLAFHNKAQGSSQVAHQLRDDISLIINYLHSTGDPSTSVPIAQKVALKLIDLLFAEAHTRADRIESGISSDDKAVTESTASSTTLSTIAMDGANSSQLFPALGTAPPSTPDHVSETAASFSAQLLHPDFGNRDDISEIFASLDELMVPIY</sequence>
<proteinExistence type="predicted"/>